<gene>
    <name evidence="8" type="ORF">Baya_13155</name>
</gene>
<dbReference type="Pfam" id="PF03291">
    <property type="entry name" value="mRNA_G-N7_MeTrfase"/>
    <property type="match status" value="1"/>
</dbReference>
<dbReference type="Gene3D" id="3.40.50.150">
    <property type="entry name" value="Vaccinia Virus protein VP39"/>
    <property type="match status" value="2"/>
</dbReference>
<dbReference type="InterPro" id="IPR051261">
    <property type="entry name" value="NLR"/>
</dbReference>
<sequence length="824" mass="93358">MVCFSGLNSGDGGNGTLQEQRPLKRRHDEDEDEDSTPNKKLVRRSSRDVSVLDLGCGKGGDLLKWRKGRISRLVCADIASVSVEQCQQRYGDMKRRSHPNDRIFAAEFITADCSRRLEQSQSNSFGNEIYRVTFQKKADYPLFGCQYDFHLEGVVDVPEFLVYFPLLVEMAKKYNMRLVYKKTFHQFFQEKIKDERNKSLMQRMQALEIFQQILFYKISMLFRGMTLSDVHKTAIDQTVQSTNGHLDLFLRFLLGLSLESNQNLLQTIVTQTGTNKHSKQETVHYLKEKIRENPSTEKSLNLFHCLNELEDHSLVEEILHYLQSGNLRQSKLSPSQWSAVVFVLLTSAQEQDEFVLYKYTNEYCTSYEVLLKLLVLQRNGSKEDLKIITDLGLCDCDISALSSALKSNPSLLTELDLSWNKWIRVGVQSLFAVLENPYCKLETLRLCKCNFSDEGCAALSSALRLNPSHLRELDLSVNFFRVKSLSAVLENPDCKLETMRLRYCLISHGDCAALSSALRSNPSHLRELDLSKNKLGDSGVKSLSAVLENPHCKLKTLSLRDCGVSDEDCAALTLALISKPVDLKTLDLLMNKLRDSGVKSLSAVLENLHCKLETPRLRNCDISEEGCAALTLALRLNPSHLKELDLSENKLKTSELQCLSAVLKNPNCKLETLRMCDCNISAGGCAALSSALRSNPSHLRELDLSRNKLGDSGVKSLSAVLENPQCKLETLGLHACGVSVEGCAALSLDLRSNPSHLKELDLTMNYLRDLERKQLLSLQLHDLRLFTRILDKHIQIYYIQLFQLRLRLNSHTSIFYIVSEKQYF</sequence>
<evidence type="ECO:0000256" key="1">
    <source>
        <dbReference type="ARBA" id="ARBA00022603"/>
    </source>
</evidence>
<dbReference type="SUPFAM" id="SSF52047">
    <property type="entry name" value="RNI-like"/>
    <property type="match status" value="2"/>
</dbReference>
<dbReference type="GO" id="GO:0004482">
    <property type="term" value="F:mRNA 5'-cap (guanine-N7-)-methyltransferase activity"/>
    <property type="evidence" value="ECO:0007669"/>
    <property type="project" value="UniProtKB-EC"/>
</dbReference>
<evidence type="ECO:0000256" key="2">
    <source>
        <dbReference type="ARBA" id="ARBA00022614"/>
    </source>
</evidence>
<feature type="domain" description="MRNA cap 0 methyltransferase" evidence="7">
    <location>
        <begin position="1"/>
        <end position="218"/>
    </location>
</feature>
<keyword evidence="2" id="KW-0433">Leucine-rich repeat</keyword>
<comment type="caution">
    <text evidence="8">The sequence shown here is derived from an EMBL/GenBank/DDBJ whole genome shotgun (WGS) entry which is preliminary data.</text>
</comment>
<dbReference type="Gene3D" id="3.80.10.10">
    <property type="entry name" value="Ribonuclease Inhibitor"/>
    <property type="match status" value="3"/>
</dbReference>
<name>A0A556V5A1_BAGYA</name>
<keyword evidence="4" id="KW-0677">Repeat</keyword>
<proteinExistence type="predicted"/>
<keyword evidence="3" id="KW-0808">Transferase</keyword>
<dbReference type="Proteomes" id="UP000319801">
    <property type="component" value="Unassembled WGS sequence"/>
</dbReference>
<dbReference type="PANTHER" id="PTHR24106">
    <property type="entry name" value="NACHT, LRR AND CARD DOMAINS-CONTAINING"/>
    <property type="match status" value="1"/>
</dbReference>
<protein>
    <submittedName>
        <fullName evidence="8">Ribonuclease inhibitor</fullName>
    </submittedName>
</protein>
<evidence type="ECO:0000256" key="3">
    <source>
        <dbReference type="ARBA" id="ARBA00022679"/>
    </source>
</evidence>
<evidence type="ECO:0000256" key="5">
    <source>
        <dbReference type="ARBA" id="ARBA00044712"/>
    </source>
</evidence>
<feature type="region of interest" description="Disordered" evidence="6">
    <location>
        <begin position="1"/>
        <end position="42"/>
    </location>
</feature>
<dbReference type="PROSITE" id="PS51450">
    <property type="entry name" value="LRR"/>
    <property type="match status" value="2"/>
</dbReference>
<keyword evidence="1" id="KW-0489">Methyltransferase</keyword>
<dbReference type="OrthoDB" id="120976at2759"/>
<reference evidence="8 9" key="1">
    <citation type="journal article" date="2019" name="Genome Biol. Evol.">
        <title>Whole-Genome Sequencing of the Giant Devil Catfish, Bagarius yarrelli.</title>
        <authorList>
            <person name="Jiang W."/>
            <person name="Lv Y."/>
            <person name="Cheng L."/>
            <person name="Yang K."/>
            <person name="Chao B."/>
            <person name="Wang X."/>
            <person name="Li Y."/>
            <person name="Pan X."/>
            <person name="You X."/>
            <person name="Zhang Y."/>
            <person name="Yang J."/>
            <person name="Li J."/>
            <person name="Zhang X."/>
            <person name="Liu S."/>
            <person name="Sun C."/>
            <person name="Yang J."/>
            <person name="Shi Q."/>
        </authorList>
    </citation>
    <scope>NUCLEOTIDE SEQUENCE [LARGE SCALE GENOMIC DNA]</scope>
    <source>
        <strain evidence="8">JWS20170419001</strain>
        <tissue evidence="8">Muscle</tissue>
    </source>
</reference>
<keyword evidence="9" id="KW-1185">Reference proteome</keyword>
<comment type="catalytic activity">
    <reaction evidence="5">
        <text>a 5'-end (5'-triphosphoguanosine)-ribonucleoside in mRNA + S-adenosyl-L-methionine = a 5'-end (N(7)-methyl 5'-triphosphoguanosine)-ribonucleoside in mRNA + S-adenosyl-L-homocysteine</text>
        <dbReference type="Rhea" id="RHEA:67008"/>
        <dbReference type="Rhea" id="RHEA-COMP:17166"/>
        <dbReference type="Rhea" id="RHEA-COMP:17167"/>
        <dbReference type="ChEBI" id="CHEBI:57856"/>
        <dbReference type="ChEBI" id="CHEBI:59789"/>
        <dbReference type="ChEBI" id="CHEBI:156461"/>
        <dbReference type="ChEBI" id="CHEBI:167617"/>
        <dbReference type="EC" id="2.1.1.56"/>
    </reaction>
</comment>
<dbReference type="PROSITE" id="PS51562">
    <property type="entry name" value="RNA_CAP0_MT"/>
    <property type="match status" value="1"/>
</dbReference>
<dbReference type="CDD" id="cd02440">
    <property type="entry name" value="AdoMet_MTases"/>
    <property type="match status" value="1"/>
</dbReference>
<evidence type="ECO:0000313" key="9">
    <source>
        <dbReference type="Proteomes" id="UP000319801"/>
    </source>
</evidence>
<evidence type="ECO:0000313" key="8">
    <source>
        <dbReference type="EMBL" id="TSV28436.1"/>
    </source>
</evidence>
<dbReference type="AlphaFoldDB" id="A0A556V5A1"/>
<dbReference type="SMART" id="SM00368">
    <property type="entry name" value="LRR_RI"/>
    <property type="match status" value="11"/>
</dbReference>
<dbReference type="InterPro" id="IPR001611">
    <property type="entry name" value="Leu-rich_rpt"/>
</dbReference>
<dbReference type="EMBL" id="VCAZ01000124">
    <property type="protein sequence ID" value="TSV28436.1"/>
    <property type="molecule type" value="Genomic_DNA"/>
</dbReference>
<evidence type="ECO:0000256" key="6">
    <source>
        <dbReference type="SAM" id="MobiDB-lite"/>
    </source>
</evidence>
<dbReference type="InterPro" id="IPR032675">
    <property type="entry name" value="LRR_dom_sf"/>
</dbReference>
<organism evidence="8 9">
    <name type="scientific">Bagarius yarrelli</name>
    <name type="common">Goonch</name>
    <name type="synonym">Bagrus yarrelli</name>
    <dbReference type="NCBI Taxonomy" id="175774"/>
    <lineage>
        <taxon>Eukaryota</taxon>
        <taxon>Metazoa</taxon>
        <taxon>Chordata</taxon>
        <taxon>Craniata</taxon>
        <taxon>Vertebrata</taxon>
        <taxon>Euteleostomi</taxon>
        <taxon>Actinopterygii</taxon>
        <taxon>Neopterygii</taxon>
        <taxon>Teleostei</taxon>
        <taxon>Ostariophysi</taxon>
        <taxon>Siluriformes</taxon>
        <taxon>Sisoridae</taxon>
        <taxon>Sisorinae</taxon>
        <taxon>Bagarius</taxon>
    </lineage>
</organism>
<evidence type="ECO:0000259" key="7">
    <source>
        <dbReference type="PROSITE" id="PS51562"/>
    </source>
</evidence>
<dbReference type="InterPro" id="IPR029063">
    <property type="entry name" value="SAM-dependent_MTases_sf"/>
</dbReference>
<evidence type="ECO:0000256" key="4">
    <source>
        <dbReference type="ARBA" id="ARBA00022737"/>
    </source>
</evidence>
<dbReference type="InterPro" id="IPR004971">
    <property type="entry name" value="mRNA_G-N7_MeTrfase_dom"/>
</dbReference>
<dbReference type="Pfam" id="PF13516">
    <property type="entry name" value="LRR_6"/>
    <property type="match status" value="6"/>
</dbReference>
<accession>A0A556V5A1</accession>
<dbReference type="SUPFAM" id="SSF53335">
    <property type="entry name" value="S-adenosyl-L-methionine-dependent methyltransferases"/>
    <property type="match status" value="1"/>
</dbReference>